<keyword evidence="2" id="KW-0472">Membrane</keyword>
<dbReference type="GO" id="GO:0046856">
    <property type="term" value="P:phosphatidylinositol dephosphorylation"/>
    <property type="evidence" value="ECO:0007669"/>
    <property type="project" value="InterPro"/>
</dbReference>
<comment type="caution">
    <text evidence="4">The sequence shown here is derived from an EMBL/GenBank/DDBJ whole genome shotgun (WGS) entry which is preliminary data.</text>
</comment>
<feature type="compositionally biased region" description="Basic and acidic residues" evidence="1">
    <location>
        <begin position="314"/>
        <end position="328"/>
    </location>
</feature>
<dbReference type="InterPro" id="IPR000300">
    <property type="entry name" value="IPPc"/>
</dbReference>
<feature type="compositionally biased region" description="Acidic residues" evidence="1">
    <location>
        <begin position="301"/>
        <end position="313"/>
    </location>
</feature>
<keyword evidence="5" id="KW-1185">Reference proteome</keyword>
<evidence type="ECO:0000313" key="4">
    <source>
        <dbReference type="EMBL" id="KAG6109663.1"/>
    </source>
</evidence>
<keyword evidence="2" id="KW-1133">Transmembrane helix</keyword>
<dbReference type="EMBL" id="SRQM01000474">
    <property type="protein sequence ID" value="KAG6109663.1"/>
    <property type="molecule type" value="Genomic_DNA"/>
</dbReference>
<dbReference type="Gene3D" id="3.60.10.10">
    <property type="entry name" value="Endonuclease/exonuclease/phosphatase"/>
    <property type="match status" value="1"/>
</dbReference>
<protein>
    <recommendedName>
        <fullName evidence="3">Inositol polyphosphate-related phosphatase domain-containing protein</fullName>
    </recommendedName>
</protein>
<feature type="domain" description="Inositol polyphosphate-related phosphatase" evidence="3">
    <location>
        <begin position="57"/>
        <end position="504"/>
    </location>
</feature>
<reference evidence="4 5" key="1">
    <citation type="journal article" date="2020" name="bioRxiv">
        <title>Whole genome comparisons of ergot fungi reveals the divergence and evolution of species within the genus Claviceps are the result of varying mechanisms driving genome evolution and host range expansion.</title>
        <authorList>
            <person name="Wyka S.A."/>
            <person name="Mondo S.J."/>
            <person name="Liu M."/>
            <person name="Dettman J."/>
            <person name="Nalam V."/>
            <person name="Broders K.D."/>
        </authorList>
    </citation>
    <scope>NUCLEOTIDE SEQUENCE [LARGE SCALE GENOMIC DNA]</scope>
    <source>
        <strain evidence="4 5">LM576</strain>
    </source>
</reference>
<dbReference type="GO" id="GO:0004439">
    <property type="term" value="F:phosphatidylinositol-4,5-bisphosphate 5-phosphatase activity"/>
    <property type="evidence" value="ECO:0007669"/>
    <property type="project" value="TreeGrafter"/>
</dbReference>
<proteinExistence type="predicted"/>
<dbReference type="Proteomes" id="UP000732380">
    <property type="component" value="Unassembled WGS sequence"/>
</dbReference>
<feature type="region of interest" description="Disordered" evidence="1">
    <location>
        <begin position="359"/>
        <end position="378"/>
    </location>
</feature>
<name>A0A9P7PXJ0_9HYPO</name>
<accession>A0A9P7PXJ0</accession>
<feature type="region of interest" description="Disordered" evidence="1">
    <location>
        <begin position="142"/>
        <end position="184"/>
    </location>
</feature>
<dbReference type="PANTHER" id="PTHR11200">
    <property type="entry name" value="INOSITOL 5-PHOSPHATASE"/>
    <property type="match status" value="1"/>
</dbReference>
<evidence type="ECO:0000256" key="1">
    <source>
        <dbReference type="SAM" id="MobiDB-lite"/>
    </source>
</evidence>
<feature type="compositionally biased region" description="Basic and acidic residues" evidence="1">
    <location>
        <begin position="174"/>
        <end position="184"/>
    </location>
</feature>
<organism evidence="4 5">
    <name type="scientific">Claviceps humidiphila</name>
    <dbReference type="NCBI Taxonomy" id="1294629"/>
    <lineage>
        <taxon>Eukaryota</taxon>
        <taxon>Fungi</taxon>
        <taxon>Dikarya</taxon>
        <taxon>Ascomycota</taxon>
        <taxon>Pezizomycotina</taxon>
        <taxon>Sordariomycetes</taxon>
        <taxon>Hypocreomycetidae</taxon>
        <taxon>Hypocreales</taxon>
        <taxon>Clavicipitaceae</taxon>
        <taxon>Claviceps</taxon>
    </lineage>
</organism>
<sequence>MRCVIPQVQPKCPPSRFTSRPLINEKALMAASTSTKLHRADGIASTASAAATAMQPPTVDLLVLTFNCAKALIHAGVFANHAHTAFANHATELPDVVVLSLQEVAPLSQSFIGEYFLNPYYSRFDEAVNLAAQRFRHGPKKRAAGAAKAASEPIGTGTLGLDADTDTDADSDPDSERHQGQQAEAEKVYTLIKAHNVGYTAILLFAKDPQRIRNLQHAAVGFGTAEMGSKGAVGLRALYDVTGDGTQATELTFIAAHLAAMEKNLPQRNANWAAIMRGLTFENPDVTHGEQRTPETPTSADLDDDMDENDGESQEQHGLLHDTHRREQQPQVQQRLHDLSVFKPSSHLFVAGDLNYRISTSSPPPNATFPSEDPSSENYYPTFLPQDQLTHERRAGRTMHGLSEASVQFPPTYKYDVLPKENPDAADDDEHEDQVPWDFASHRWPSWTDRVLYLEVPPWVHANSSSDSDPSPPRINVLAYDALPLMRSSDHRAVYFRALVPLIPPEDMRPPPEGDLGADPRAKLPVEIDREAWSRRGVARRKELVTGWCALLWSTKEGAWVMAVLIAAGVGTWWFYNAG</sequence>
<feature type="transmembrane region" description="Helical" evidence="2">
    <location>
        <begin position="558"/>
        <end position="576"/>
    </location>
</feature>
<dbReference type="InterPro" id="IPR046985">
    <property type="entry name" value="IP5"/>
</dbReference>
<gene>
    <name evidence="4" type="ORF">E4U13_005722</name>
</gene>
<evidence type="ECO:0000313" key="5">
    <source>
        <dbReference type="Proteomes" id="UP000732380"/>
    </source>
</evidence>
<feature type="region of interest" description="Disordered" evidence="1">
    <location>
        <begin position="283"/>
        <end position="333"/>
    </location>
</feature>
<dbReference type="Pfam" id="PF22669">
    <property type="entry name" value="Exo_endo_phos2"/>
    <property type="match status" value="1"/>
</dbReference>
<keyword evidence="2" id="KW-0812">Transmembrane</keyword>
<dbReference type="PANTHER" id="PTHR11200:SF286">
    <property type="entry name" value="5-PHOSPHATASE, PUTATIVE (AFU_ORTHOLOGUE AFUA_5G07600)-RELATED"/>
    <property type="match status" value="1"/>
</dbReference>
<evidence type="ECO:0000256" key="2">
    <source>
        <dbReference type="SAM" id="Phobius"/>
    </source>
</evidence>
<dbReference type="AlphaFoldDB" id="A0A9P7PXJ0"/>
<dbReference type="SMART" id="SM00128">
    <property type="entry name" value="IPPc"/>
    <property type="match status" value="1"/>
</dbReference>
<dbReference type="SUPFAM" id="SSF56219">
    <property type="entry name" value="DNase I-like"/>
    <property type="match status" value="1"/>
</dbReference>
<dbReference type="InterPro" id="IPR036691">
    <property type="entry name" value="Endo/exonu/phosph_ase_sf"/>
</dbReference>
<evidence type="ECO:0000259" key="3">
    <source>
        <dbReference type="SMART" id="SM00128"/>
    </source>
</evidence>
<feature type="compositionally biased region" description="Acidic residues" evidence="1">
    <location>
        <begin position="163"/>
        <end position="173"/>
    </location>
</feature>